<dbReference type="EMBL" id="JH003821">
    <property type="protein sequence ID" value="EGW06350.1"/>
    <property type="molecule type" value="Genomic_DNA"/>
</dbReference>
<evidence type="ECO:0000313" key="3">
    <source>
        <dbReference type="Proteomes" id="UP000001075"/>
    </source>
</evidence>
<sequence length="125" mass="14033">MTTEDLSHAFLTPAELTLGDTAPVTAQLPQCTACHLSQDLKPRASIILFTEPHRPFRLFSLRYICQILSLWHLGSIDNTNRMVCSANSERTPSDHQGEFSPEVGHSSVRLGRRKEGESQWFPTVL</sequence>
<protein>
    <submittedName>
        <fullName evidence="2">Uncharacterized protein</fullName>
    </submittedName>
</protein>
<evidence type="ECO:0000313" key="2">
    <source>
        <dbReference type="EMBL" id="EGW06350.1"/>
    </source>
</evidence>
<proteinExistence type="predicted"/>
<accession>G3IKZ0</accession>
<organism evidence="2 3">
    <name type="scientific">Cricetulus griseus</name>
    <name type="common">Chinese hamster</name>
    <name type="synonym">Cricetulus barabensis griseus</name>
    <dbReference type="NCBI Taxonomy" id="10029"/>
    <lineage>
        <taxon>Eukaryota</taxon>
        <taxon>Metazoa</taxon>
        <taxon>Chordata</taxon>
        <taxon>Craniata</taxon>
        <taxon>Vertebrata</taxon>
        <taxon>Euteleostomi</taxon>
        <taxon>Mammalia</taxon>
        <taxon>Eutheria</taxon>
        <taxon>Euarchontoglires</taxon>
        <taxon>Glires</taxon>
        <taxon>Rodentia</taxon>
        <taxon>Myomorpha</taxon>
        <taxon>Muroidea</taxon>
        <taxon>Cricetidae</taxon>
        <taxon>Cricetinae</taxon>
        <taxon>Cricetulus</taxon>
    </lineage>
</organism>
<name>G3IKZ0_CRIGR</name>
<reference evidence="3" key="1">
    <citation type="journal article" date="2011" name="Nat. Biotechnol.">
        <title>The genomic sequence of the Chinese hamster ovary (CHO)-K1 cell line.</title>
        <authorList>
            <person name="Xu X."/>
            <person name="Nagarajan H."/>
            <person name="Lewis N.E."/>
            <person name="Pan S."/>
            <person name="Cai Z."/>
            <person name="Liu X."/>
            <person name="Chen W."/>
            <person name="Xie M."/>
            <person name="Wang W."/>
            <person name="Hammond S."/>
            <person name="Andersen M.R."/>
            <person name="Neff N."/>
            <person name="Passarelli B."/>
            <person name="Koh W."/>
            <person name="Fan H.C."/>
            <person name="Wang J."/>
            <person name="Gui Y."/>
            <person name="Lee K.H."/>
            <person name="Betenbaugh M.J."/>
            <person name="Quake S.R."/>
            <person name="Famili I."/>
            <person name="Palsson B.O."/>
            <person name="Wang J."/>
        </authorList>
    </citation>
    <scope>NUCLEOTIDE SEQUENCE [LARGE SCALE GENOMIC DNA]</scope>
    <source>
        <strain evidence="3">CHO K1 cell line</strain>
    </source>
</reference>
<dbReference type="AlphaFoldDB" id="G3IKZ0"/>
<gene>
    <name evidence="2" type="ORF">I79_024548</name>
</gene>
<evidence type="ECO:0000256" key="1">
    <source>
        <dbReference type="SAM" id="MobiDB-lite"/>
    </source>
</evidence>
<dbReference type="InParanoid" id="G3IKZ0"/>
<feature type="region of interest" description="Disordered" evidence="1">
    <location>
        <begin position="86"/>
        <end position="107"/>
    </location>
</feature>
<dbReference type="Proteomes" id="UP000001075">
    <property type="component" value="Unassembled WGS sequence"/>
</dbReference>